<feature type="compositionally biased region" description="Basic and acidic residues" evidence="1">
    <location>
        <begin position="81"/>
        <end position="102"/>
    </location>
</feature>
<gene>
    <name evidence="2" type="ORF">PCON_02731</name>
</gene>
<feature type="region of interest" description="Disordered" evidence="1">
    <location>
        <begin position="257"/>
        <end position="276"/>
    </location>
</feature>
<dbReference type="EMBL" id="HF935208">
    <property type="protein sequence ID" value="CCX04551.1"/>
    <property type="molecule type" value="Genomic_DNA"/>
</dbReference>
<evidence type="ECO:0000256" key="1">
    <source>
        <dbReference type="SAM" id="MobiDB-lite"/>
    </source>
</evidence>
<keyword evidence="3" id="KW-1185">Reference proteome</keyword>
<dbReference type="Pfam" id="PF12855">
    <property type="entry name" value="Ecl1"/>
    <property type="match status" value="1"/>
</dbReference>
<feature type="region of interest" description="Disordered" evidence="1">
    <location>
        <begin position="41"/>
        <end position="115"/>
    </location>
</feature>
<sequence length="313" mass="34355">MAQSFLPFCAHCEQQINIPNTTFLYCSEKCKRKDQAKITIPTTSPQQYNPYLYSMTPPPSQDHFFPPKNYVKPANPTPPYERSDRSEHSERGESQHSEHMERSTSTFSTLSSRSNEDYDTLHRSFTSLHLHTPAPVPTPTRPQHLRSQTSGSVATLSSLNTTGYSSSATAVPVPSSYTRPLPPLHRPHIFSTSPRSIDLVTPYMPIASPKMGPGSPKVGSLPPGSPGCPGSPGSPGGQRRNKEQQLRTLFDFEAIRGEPEVQPVNEGRSPPPPGGWNYGGYGVYQGRAMAQALGERVILQRMSPTVAQGGWGR</sequence>
<dbReference type="OrthoDB" id="3599883at2759"/>
<protein>
    <submittedName>
        <fullName evidence="2">Uncharacterized protein</fullName>
    </submittedName>
</protein>
<feature type="region of interest" description="Disordered" evidence="1">
    <location>
        <begin position="130"/>
        <end position="152"/>
    </location>
</feature>
<evidence type="ECO:0000313" key="3">
    <source>
        <dbReference type="Proteomes" id="UP000018144"/>
    </source>
</evidence>
<proteinExistence type="predicted"/>
<organism evidence="2 3">
    <name type="scientific">Pyronema omphalodes (strain CBS 100304)</name>
    <name type="common">Pyronema confluens</name>
    <dbReference type="NCBI Taxonomy" id="1076935"/>
    <lineage>
        <taxon>Eukaryota</taxon>
        <taxon>Fungi</taxon>
        <taxon>Dikarya</taxon>
        <taxon>Ascomycota</taxon>
        <taxon>Pezizomycotina</taxon>
        <taxon>Pezizomycetes</taxon>
        <taxon>Pezizales</taxon>
        <taxon>Pyronemataceae</taxon>
        <taxon>Pyronema</taxon>
    </lineage>
</organism>
<evidence type="ECO:0000313" key="2">
    <source>
        <dbReference type="EMBL" id="CCX04551.1"/>
    </source>
</evidence>
<reference evidence="2 3" key="1">
    <citation type="journal article" date="2013" name="PLoS Genet.">
        <title>The genome and development-dependent transcriptomes of Pyronema confluens: a window into fungal evolution.</title>
        <authorList>
            <person name="Traeger S."/>
            <person name="Altegoer F."/>
            <person name="Freitag M."/>
            <person name="Gabaldon T."/>
            <person name="Kempken F."/>
            <person name="Kumar A."/>
            <person name="Marcet-Houben M."/>
            <person name="Poggeler S."/>
            <person name="Stajich J.E."/>
            <person name="Nowrousian M."/>
        </authorList>
    </citation>
    <scope>NUCLEOTIDE SEQUENCE [LARGE SCALE GENOMIC DNA]</scope>
    <source>
        <strain evidence="3">CBS 100304</strain>
        <tissue evidence="2">Vegetative mycelium</tissue>
    </source>
</reference>
<dbReference type="InterPro" id="IPR024368">
    <property type="entry name" value="Ecl1/2/3"/>
</dbReference>
<feature type="compositionally biased region" description="Low complexity" evidence="1">
    <location>
        <begin position="103"/>
        <end position="113"/>
    </location>
</feature>
<dbReference type="AlphaFoldDB" id="U4KUT7"/>
<dbReference type="eggNOG" id="ENOG502S77Z">
    <property type="taxonomic scope" value="Eukaryota"/>
</dbReference>
<dbReference type="Proteomes" id="UP000018144">
    <property type="component" value="Unassembled WGS sequence"/>
</dbReference>
<feature type="region of interest" description="Disordered" evidence="1">
    <location>
        <begin position="210"/>
        <end position="242"/>
    </location>
</feature>
<name>U4KUT7_PYROM</name>
<accession>U4KUT7</accession>